<dbReference type="PANTHER" id="PTHR32089:SF41">
    <property type="entry name" value="METHYL-ACCEPTING CHEMOTAXIS PROTEIN"/>
    <property type="match status" value="1"/>
</dbReference>
<feature type="domain" description="Methyl-accepting transducer" evidence="5">
    <location>
        <begin position="191"/>
        <end position="275"/>
    </location>
</feature>
<evidence type="ECO:0000259" key="5">
    <source>
        <dbReference type="PROSITE" id="PS50111"/>
    </source>
</evidence>
<keyword evidence="2 3" id="KW-0807">Transducer</keyword>
<evidence type="ECO:0000256" key="4">
    <source>
        <dbReference type="SAM" id="Coils"/>
    </source>
</evidence>
<dbReference type="Proteomes" id="UP000294656">
    <property type="component" value="Unassembled WGS sequence"/>
</dbReference>
<dbReference type="SUPFAM" id="SSF58104">
    <property type="entry name" value="Methyl-accepting chemotaxis protein (MCP) signaling domain"/>
    <property type="match status" value="1"/>
</dbReference>
<dbReference type="InterPro" id="IPR004089">
    <property type="entry name" value="MCPsignal_dom"/>
</dbReference>
<dbReference type="SMART" id="SM00283">
    <property type="entry name" value="MA"/>
    <property type="match status" value="1"/>
</dbReference>
<name>A0A4R6M6X2_9GAMM</name>
<comment type="caution">
    <text evidence="6">The sequence shown here is derived from an EMBL/GenBank/DDBJ whole genome shotgun (WGS) entry which is preliminary data.</text>
</comment>
<dbReference type="RefSeq" id="WP_133504635.1">
    <property type="nucleotide sequence ID" value="NZ_SNXC01000014.1"/>
</dbReference>
<evidence type="ECO:0000256" key="3">
    <source>
        <dbReference type="PROSITE-ProRule" id="PRU00284"/>
    </source>
</evidence>
<keyword evidence="4" id="KW-0175">Coiled coil</keyword>
<dbReference type="AlphaFoldDB" id="A0A4R6M6X2"/>
<evidence type="ECO:0000256" key="1">
    <source>
        <dbReference type="ARBA" id="ARBA00004370"/>
    </source>
</evidence>
<dbReference type="EMBL" id="SNXC01000014">
    <property type="protein sequence ID" value="TDO96340.1"/>
    <property type="molecule type" value="Genomic_DNA"/>
</dbReference>
<organism evidence="6 7">
    <name type="scientific">Marinomonas balearica</name>
    <dbReference type="NCBI Taxonomy" id="491947"/>
    <lineage>
        <taxon>Bacteria</taxon>
        <taxon>Pseudomonadati</taxon>
        <taxon>Pseudomonadota</taxon>
        <taxon>Gammaproteobacteria</taxon>
        <taxon>Oceanospirillales</taxon>
        <taxon>Oceanospirillaceae</taxon>
        <taxon>Marinomonas</taxon>
    </lineage>
</organism>
<dbReference type="GO" id="GO:0006935">
    <property type="term" value="P:chemotaxis"/>
    <property type="evidence" value="ECO:0007669"/>
    <property type="project" value="UniProtKB-ARBA"/>
</dbReference>
<evidence type="ECO:0000313" key="7">
    <source>
        <dbReference type="Proteomes" id="UP000294656"/>
    </source>
</evidence>
<dbReference type="GO" id="GO:0016020">
    <property type="term" value="C:membrane"/>
    <property type="evidence" value="ECO:0007669"/>
    <property type="project" value="UniProtKB-SubCell"/>
</dbReference>
<evidence type="ECO:0000256" key="2">
    <source>
        <dbReference type="ARBA" id="ARBA00023224"/>
    </source>
</evidence>
<evidence type="ECO:0000313" key="6">
    <source>
        <dbReference type="EMBL" id="TDO96340.1"/>
    </source>
</evidence>
<dbReference type="Gene3D" id="1.10.287.950">
    <property type="entry name" value="Methyl-accepting chemotaxis protein"/>
    <property type="match status" value="1"/>
</dbReference>
<keyword evidence="7" id="KW-1185">Reference proteome</keyword>
<dbReference type="PROSITE" id="PS50111">
    <property type="entry name" value="CHEMOTAXIS_TRANSDUC_2"/>
    <property type="match status" value="1"/>
</dbReference>
<sequence length="401" mass="44197">MFPHALVFVSGCIVALFLNFFGYSWYAIVLITVSGLLTLYLVSKKGDSYHYVSTNGAATADASEKRKSFGAGNEAESDLDRDARKRRDQLVHDEILPILTLCSDDLEKVLSTQESAVQLLAKSFDEVNGLMSTQSECIQSLIDDNRSEGDKMYSDVMREFAAHTSSTLDKFINSTVEMSASSMELLAKTSQINNQMPEIVKALKDIDDIAERTNLLALNAAIEAARAGEAGRGFAVVADEVRTLSNRSAGFSVDIQSRLNNMQNQIADLTKSMEKLAAHDVTYIMEAKKSMRTALDHIIEKAESDADVSMRLGGLSGQLETAFFGATRGLQFDDINSQNVRYVVETLGFIVDSLKGFHEITSVDELETSLKERLTAIKEQTSKQYNPVSQENIESGEIDLF</sequence>
<dbReference type="GO" id="GO:0007165">
    <property type="term" value="P:signal transduction"/>
    <property type="evidence" value="ECO:0007669"/>
    <property type="project" value="UniProtKB-KW"/>
</dbReference>
<dbReference type="PANTHER" id="PTHR32089">
    <property type="entry name" value="METHYL-ACCEPTING CHEMOTAXIS PROTEIN MCPB"/>
    <property type="match status" value="1"/>
</dbReference>
<accession>A0A4R6M6X2</accession>
<dbReference type="OrthoDB" id="369661at2"/>
<feature type="coiled-coil region" evidence="4">
    <location>
        <begin position="252"/>
        <end position="279"/>
    </location>
</feature>
<protein>
    <submittedName>
        <fullName evidence="6">Methyl-accepting chemotaxis protein</fullName>
    </submittedName>
</protein>
<reference evidence="6 7" key="1">
    <citation type="submission" date="2019-03" db="EMBL/GenBank/DDBJ databases">
        <title>Genomic Encyclopedia of Type Strains, Phase III (KMG-III): the genomes of soil and plant-associated and newly described type strains.</title>
        <authorList>
            <person name="Whitman W."/>
        </authorList>
    </citation>
    <scope>NUCLEOTIDE SEQUENCE [LARGE SCALE GENOMIC DNA]</scope>
    <source>
        <strain evidence="6 7">CECT 7378</strain>
    </source>
</reference>
<proteinExistence type="predicted"/>
<dbReference type="Pfam" id="PF00015">
    <property type="entry name" value="MCPsignal"/>
    <property type="match status" value="1"/>
</dbReference>
<comment type="subcellular location">
    <subcellularLocation>
        <location evidence="1">Membrane</location>
    </subcellularLocation>
</comment>
<gene>
    <name evidence="6" type="ORF">DFP79_2913</name>
</gene>